<dbReference type="InterPro" id="IPR043128">
    <property type="entry name" value="Rev_trsase/Diguanyl_cyclase"/>
</dbReference>
<evidence type="ECO:0000256" key="8">
    <source>
        <dbReference type="SAM" id="MobiDB-lite"/>
    </source>
</evidence>
<dbReference type="FunFam" id="3.30.70.270:FF:000020">
    <property type="entry name" value="Transposon Tf2-6 polyprotein-like Protein"/>
    <property type="match status" value="1"/>
</dbReference>
<evidence type="ECO:0000256" key="6">
    <source>
        <dbReference type="ARBA" id="ARBA00022801"/>
    </source>
</evidence>
<feature type="compositionally biased region" description="Basic and acidic residues" evidence="8">
    <location>
        <begin position="223"/>
        <end position="239"/>
    </location>
</feature>
<keyword evidence="2" id="KW-0808">Transferase</keyword>
<feature type="region of interest" description="Disordered" evidence="8">
    <location>
        <begin position="206"/>
        <end position="270"/>
    </location>
</feature>
<keyword evidence="11" id="KW-1185">Reference proteome</keyword>
<reference evidence="10 11" key="1">
    <citation type="journal article" date="2024" name="Nat. Commun.">
        <title>Phylogenomics reveals the evolutionary origins of lichenization in chlorophyte algae.</title>
        <authorList>
            <person name="Puginier C."/>
            <person name="Libourel C."/>
            <person name="Otte J."/>
            <person name="Skaloud P."/>
            <person name="Haon M."/>
            <person name="Grisel S."/>
            <person name="Petersen M."/>
            <person name="Berrin J.G."/>
            <person name="Delaux P.M."/>
            <person name="Dal Grande F."/>
            <person name="Keller J."/>
        </authorList>
    </citation>
    <scope>NUCLEOTIDE SEQUENCE [LARGE SCALE GENOMIC DNA]</scope>
    <source>
        <strain evidence="10 11">SAG 2043</strain>
    </source>
</reference>
<keyword evidence="3" id="KW-0548">Nucleotidyltransferase</keyword>
<dbReference type="Pfam" id="PF00078">
    <property type="entry name" value="RVT_1"/>
    <property type="match status" value="1"/>
</dbReference>
<evidence type="ECO:0000313" key="11">
    <source>
        <dbReference type="Proteomes" id="UP001489004"/>
    </source>
</evidence>
<dbReference type="InterPro" id="IPR043502">
    <property type="entry name" value="DNA/RNA_pol_sf"/>
</dbReference>
<keyword evidence="6" id="KW-0378">Hydrolase</keyword>
<dbReference type="GO" id="GO:0016787">
    <property type="term" value="F:hydrolase activity"/>
    <property type="evidence" value="ECO:0007669"/>
    <property type="project" value="UniProtKB-KW"/>
</dbReference>
<dbReference type="Gene3D" id="3.30.70.270">
    <property type="match status" value="2"/>
</dbReference>
<protein>
    <recommendedName>
        <fullName evidence="1">RNA-directed DNA polymerase</fullName>
        <ecNumber evidence="1">2.7.7.49</ecNumber>
    </recommendedName>
</protein>
<feature type="region of interest" description="Disordered" evidence="8">
    <location>
        <begin position="1051"/>
        <end position="1102"/>
    </location>
</feature>
<gene>
    <name evidence="10" type="ORF">WJX72_001062</name>
</gene>
<dbReference type="FunFam" id="3.10.20.370:FF:000001">
    <property type="entry name" value="Retrovirus-related Pol polyprotein from transposon 17.6-like protein"/>
    <property type="match status" value="1"/>
</dbReference>
<feature type="compositionally biased region" description="Low complexity" evidence="8">
    <location>
        <begin position="108"/>
        <end position="137"/>
    </location>
</feature>
<evidence type="ECO:0000256" key="3">
    <source>
        <dbReference type="ARBA" id="ARBA00022695"/>
    </source>
</evidence>
<dbReference type="InterPro" id="IPR050951">
    <property type="entry name" value="Retrovirus_Pol_polyprotein"/>
</dbReference>
<dbReference type="FunFam" id="3.10.10.10:FF:000002">
    <property type="entry name" value="Retrovirus-related Pol polyprotein from transposon 17.6-like protein"/>
    <property type="match status" value="1"/>
</dbReference>
<dbReference type="GO" id="GO:0003964">
    <property type="term" value="F:RNA-directed DNA polymerase activity"/>
    <property type="evidence" value="ECO:0007669"/>
    <property type="project" value="UniProtKB-KW"/>
</dbReference>
<keyword evidence="7" id="KW-0695">RNA-directed DNA polymerase</keyword>
<dbReference type="Gene3D" id="3.10.10.10">
    <property type="entry name" value="HIV Type 1 Reverse Transcriptase, subunit A, domain 1"/>
    <property type="match status" value="1"/>
</dbReference>
<feature type="region of interest" description="Disordered" evidence="8">
    <location>
        <begin position="101"/>
        <end position="167"/>
    </location>
</feature>
<dbReference type="PROSITE" id="PS50878">
    <property type="entry name" value="RT_POL"/>
    <property type="match status" value="1"/>
</dbReference>
<evidence type="ECO:0000259" key="9">
    <source>
        <dbReference type="PROSITE" id="PS50878"/>
    </source>
</evidence>
<keyword evidence="5" id="KW-0255">Endonuclease</keyword>
<dbReference type="CDD" id="cd09274">
    <property type="entry name" value="RNase_HI_RT_Ty3"/>
    <property type="match status" value="1"/>
</dbReference>
<dbReference type="InterPro" id="IPR041373">
    <property type="entry name" value="RT_RNaseH"/>
</dbReference>
<dbReference type="Gene3D" id="2.40.70.10">
    <property type="entry name" value="Acid Proteases"/>
    <property type="match status" value="1"/>
</dbReference>
<evidence type="ECO:0000256" key="7">
    <source>
        <dbReference type="ARBA" id="ARBA00022918"/>
    </source>
</evidence>
<dbReference type="EC" id="2.7.7.49" evidence="1"/>
<evidence type="ECO:0000256" key="2">
    <source>
        <dbReference type="ARBA" id="ARBA00022679"/>
    </source>
</evidence>
<evidence type="ECO:0000256" key="5">
    <source>
        <dbReference type="ARBA" id="ARBA00022759"/>
    </source>
</evidence>
<dbReference type="Pfam" id="PF17917">
    <property type="entry name" value="RT_RNaseH"/>
    <property type="match status" value="1"/>
</dbReference>
<dbReference type="Proteomes" id="UP001489004">
    <property type="component" value="Unassembled WGS sequence"/>
</dbReference>
<feature type="compositionally biased region" description="Basic and acidic residues" evidence="8">
    <location>
        <begin position="138"/>
        <end position="153"/>
    </location>
</feature>
<evidence type="ECO:0000313" key="10">
    <source>
        <dbReference type="EMBL" id="KAK9805131.1"/>
    </source>
</evidence>
<dbReference type="InterPro" id="IPR021109">
    <property type="entry name" value="Peptidase_aspartic_dom_sf"/>
</dbReference>
<dbReference type="GO" id="GO:0004519">
    <property type="term" value="F:endonuclease activity"/>
    <property type="evidence" value="ECO:0007669"/>
    <property type="project" value="UniProtKB-KW"/>
</dbReference>
<dbReference type="CDD" id="cd00303">
    <property type="entry name" value="retropepsin_like"/>
    <property type="match status" value="1"/>
</dbReference>
<dbReference type="CDD" id="cd01647">
    <property type="entry name" value="RT_LTR"/>
    <property type="match status" value="1"/>
</dbReference>
<dbReference type="InterPro" id="IPR000477">
    <property type="entry name" value="RT_dom"/>
</dbReference>
<evidence type="ECO:0000256" key="4">
    <source>
        <dbReference type="ARBA" id="ARBA00022722"/>
    </source>
</evidence>
<dbReference type="AlphaFoldDB" id="A0AAW1P5T7"/>
<name>A0AAW1P5T7_9CHLO</name>
<feature type="compositionally biased region" description="Low complexity" evidence="8">
    <location>
        <begin position="154"/>
        <end position="163"/>
    </location>
</feature>
<organism evidence="10 11">
    <name type="scientific">[Myrmecia] bisecta</name>
    <dbReference type="NCBI Taxonomy" id="41462"/>
    <lineage>
        <taxon>Eukaryota</taxon>
        <taxon>Viridiplantae</taxon>
        <taxon>Chlorophyta</taxon>
        <taxon>core chlorophytes</taxon>
        <taxon>Trebouxiophyceae</taxon>
        <taxon>Trebouxiales</taxon>
        <taxon>Trebouxiaceae</taxon>
        <taxon>Myrmecia</taxon>
    </lineage>
</organism>
<feature type="domain" description="Reverse transcriptase" evidence="9">
    <location>
        <begin position="654"/>
        <end position="833"/>
    </location>
</feature>
<keyword evidence="4" id="KW-0540">Nuclease</keyword>
<dbReference type="PANTHER" id="PTHR37984:SF5">
    <property type="entry name" value="PROTEIN NYNRIN-LIKE"/>
    <property type="match status" value="1"/>
</dbReference>
<feature type="compositionally biased region" description="Polar residues" evidence="8">
    <location>
        <begin position="1055"/>
        <end position="1077"/>
    </location>
</feature>
<accession>A0AAW1P5T7</accession>
<dbReference type="PANTHER" id="PTHR37984">
    <property type="entry name" value="PROTEIN CBG26694"/>
    <property type="match status" value="1"/>
</dbReference>
<feature type="region of interest" description="Disordered" evidence="8">
    <location>
        <begin position="53"/>
        <end position="83"/>
    </location>
</feature>
<dbReference type="Gene3D" id="3.10.20.370">
    <property type="match status" value="1"/>
</dbReference>
<comment type="caution">
    <text evidence="10">The sequence shown here is derived from an EMBL/GenBank/DDBJ whole genome shotgun (WGS) entry which is preliminary data.</text>
</comment>
<dbReference type="EMBL" id="JALJOR010000016">
    <property type="protein sequence ID" value="KAK9805131.1"/>
    <property type="molecule type" value="Genomic_DNA"/>
</dbReference>
<sequence length="1102" mass="123715">MPKSIEEAIEAAIYHENLANGFSGNLIGSSSARPFSKPAVNVTNPAVPTVFPKPPVPDQRRAFQGDSRLMPHPAPPAMSNPQVEELTKHLKQLTIALSETARTSRGGNYNNNHHNNNNNNNSNYQRGGPQRPPNNQNNRDKGSGHQEPPRREQPQQAQQASRRPAYKDDQALLTTFFPRDDNEEAQSQAEPSAPVNEIYVNDANMADAPIGRRPRNRVGFTAEDMRQNDVQREAARQPEAEETNANRPTRRMPARRMVDLPPKPPTADRPFDIISTIQNVKANINLGQLITEAPRRRQSAFINMTLARQAKLLDFIRESNTVYFSSAWDSLLPYGVIPRARVRVGTLTMPLDLQVTTADNYDMLLGNDWLQQAEASIDFKAKKLTFRLDRDHYDSVEIDMDPREHPMAVMMEQSRPPLTRLPNGMATRVIPPALPDPEPAPTKPYKPQFAVKELGDDDRPPTTCLPVRLQLDLLEQLQDPEDAALLYESLDPVAKVSANERRRIFQARRSGSRPVSIPAAPRAYDSLNPLDRVAAAISHCYVRQVTQRDTSDWQFSPRIFQAYNVQHGPFQAPIAAASKVKVNQDLEPEQHSAVQDVIAEFPALWADTVIPPGRRKDGVEHHIDTGDHRPIKQQPYRFSKAENDLIDKEVKRMLEEGVIHPSHSPWASPVVIVPKPDGTTRFCIDFRKLNAITKYDAYPLPRVDDALDALGGACWFRKLDLKAGYWQIPMAADSILKTSFVCRAGTFSWSVLPFGLSTAPATFQRLLDTVLSGLLNQICFVYLDDIIVFSATFEDHLRDLRKVFTALQQAELKANPKKCELAKREMTHLGHTITDTGIYPDEEKISTIAKAQPPRDVTHLRSFLGLASYYRKFIKGFSTIAAPLNRLLKRDTPFKWTRAQQIAFEELKRALTSPPILRRPDFTVPFILQTDWQRYAIGAVLSQRIDDKEYAIAYASRALSNAELNYAAHEGECLAVIWAVKHFRPYLYGTHFTLQTDHRGLQWLMNTRDLTGKLARWSLKLQEYDFTIEYRKGSKHGNADGVSHLIPQPQAAGTIASSPSGGSHSQPATANVGQSGSCRGAHPAAKLDDGELPPPATLYRRI</sequence>
<evidence type="ECO:0000256" key="1">
    <source>
        <dbReference type="ARBA" id="ARBA00012493"/>
    </source>
</evidence>
<proteinExistence type="predicted"/>
<dbReference type="SUPFAM" id="SSF56672">
    <property type="entry name" value="DNA/RNA polymerases"/>
    <property type="match status" value="1"/>
</dbReference>